<dbReference type="RefSeq" id="WP_021223305.1">
    <property type="nucleotide sequence ID" value="NZ_JANF02000046.1"/>
</dbReference>
<dbReference type="AlphaFoldDB" id="A0A8E0WSM2"/>
<evidence type="ECO:0000313" key="2">
    <source>
        <dbReference type="EMBL" id="KER36809.1"/>
    </source>
</evidence>
<sequence>MTRKADAEKAIRSLASQWARKNGIAAGSADMPSFDDFRSWLGSEGYSHYLDFRSVMGPLEDTERWFDEELKQTWRN</sequence>
<evidence type="ECO:0000313" key="1">
    <source>
        <dbReference type="EMBL" id="KER36178.1"/>
    </source>
</evidence>
<comment type="caution">
    <text evidence="1">The sequence shown here is derived from an EMBL/GenBank/DDBJ whole genome shotgun (WGS) entry which is preliminary data.</text>
</comment>
<accession>A0A8E0WSM2</accession>
<organism evidence="1 3">
    <name type="scientific">Sphingobium indicum F2</name>
    <dbReference type="NCBI Taxonomy" id="1450518"/>
    <lineage>
        <taxon>Bacteria</taxon>
        <taxon>Pseudomonadati</taxon>
        <taxon>Pseudomonadota</taxon>
        <taxon>Alphaproteobacteria</taxon>
        <taxon>Sphingomonadales</taxon>
        <taxon>Sphingomonadaceae</taxon>
        <taxon>Sphingobium</taxon>
    </lineage>
</organism>
<reference evidence="1 3" key="1">
    <citation type="submission" date="2014-05" db="EMBL/GenBank/DDBJ databases">
        <title>Genome Announcement of Sphingobium lucknowense F2.</title>
        <authorList>
            <person name="Lal R."/>
            <person name="Negi V."/>
            <person name="Lata P."/>
            <person name="Sangwan N."/>
            <person name="Gupta S.K."/>
            <person name="Rao D.L.N."/>
            <person name="Das S."/>
        </authorList>
    </citation>
    <scope>NUCLEOTIDE SEQUENCE [LARGE SCALE GENOMIC DNA]</scope>
    <source>
        <strain evidence="1 3">F2</strain>
    </source>
</reference>
<dbReference type="Proteomes" id="UP000028135">
    <property type="component" value="Unassembled WGS sequence"/>
</dbReference>
<dbReference type="EMBL" id="JANF02000058">
    <property type="protein sequence ID" value="KER36178.1"/>
    <property type="molecule type" value="Genomic_DNA"/>
</dbReference>
<dbReference type="EMBL" id="JANF02000046">
    <property type="protein sequence ID" value="KER36809.1"/>
    <property type="molecule type" value="Genomic_DNA"/>
</dbReference>
<evidence type="ECO:0000313" key="3">
    <source>
        <dbReference type="Proteomes" id="UP000028135"/>
    </source>
</evidence>
<protein>
    <submittedName>
        <fullName evidence="1">Uncharacterized protein</fullName>
    </submittedName>
</protein>
<name>A0A8E0WSM2_9SPHN</name>
<gene>
    <name evidence="2" type="ORF">AL00_08770</name>
    <name evidence="1" type="ORF">AL00_11665</name>
</gene>
<proteinExistence type="predicted"/>